<accession>A0ABR0SP69</accession>
<organism evidence="2 3">
    <name type="scientific">Cladobotryum mycophilum</name>
    <dbReference type="NCBI Taxonomy" id="491253"/>
    <lineage>
        <taxon>Eukaryota</taxon>
        <taxon>Fungi</taxon>
        <taxon>Dikarya</taxon>
        <taxon>Ascomycota</taxon>
        <taxon>Pezizomycotina</taxon>
        <taxon>Sordariomycetes</taxon>
        <taxon>Hypocreomycetidae</taxon>
        <taxon>Hypocreales</taxon>
        <taxon>Hypocreaceae</taxon>
        <taxon>Cladobotryum</taxon>
    </lineage>
</organism>
<feature type="compositionally biased region" description="Basic residues" evidence="1">
    <location>
        <begin position="1"/>
        <end position="16"/>
    </location>
</feature>
<feature type="region of interest" description="Disordered" evidence="1">
    <location>
        <begin position="1"/>
        <end position="28"/>
    </location>
</feature>
<gene>
    <name evidence="2" type="ORF">PT974_07337</name>
</gene>
<evidence type="ECO:0000256" key="1">
    <source>
        <dbReference type="SAM" id="MobiDB-lite"/>
    </source>
</evidence>
<sequence>MSSKHNKHDHTGRKFKASGSSSHPDSGAAHAFPSPGFLFVVNELVLDYEQAHANGHAVMDDWFNTVPPSHFTGYGDEIPSYVMRYRDGEVTVATNYQWYRAPPIPNYPREEGRLLLCGSELPDGYIIKYKAFAVFSCNPLLPIVVADGDPLTQCNLRQHPLLFFHPQNPSLRGISQAVTEDSLMENPSGGGVVKFVAGREPSWIPALVPETYRNPELNPEPPQSVGLAGELPIVIGLMAFSEPGDVRSRQNCVHEIFLGTGHHRGRWRGGRWHHSGAPVVTQPLQEMIPEAFSSPSSSIPRTLNSRRRRCFAKWNGVESLFRTTPES</sequence>
<evidence type="ECO:0000313" key="2">
    <source>
        <dbReference type="EMBL" id="KAK5993899.1"/>
    </source>
</evidence>
<protein>
    <submittedName>
        <fullName evidence="2">Uncharacterized protein</fullName>
    </submittedName>
</protein>
<reference evidence="2 3" key="1">
    <citation type="submission" date="2024-01" db="EMBL/GenBank/DDBJ databases">
        <title>Complete genome of Cladobotryum mycophilum ATHUM6906.</title>
        <authorList>
            <person name="Christinaki A.C."/>
            <person name="Myridakis A.I."/>
            <person name="Kouvelis V.N."/>
        </authorList>
    </citation>
    <scope>NUCLEOTIDE SEQUENCE [LARGE SCALE GENOMIC DNA]</scope>
    <source>
        <strain evidence="2 3">ATHUM6906</strain>
    </source>
</reference>
<dbReference type="EMBL" id="JAVFKD010000012">
    <property type="protein sequence ID" value="KAK5993899.1"/>
    <property type="molecule type" value="Genomic_DNA"/>
</dbReference>
<keyword evidence="3" id="KW-1185">Reference proteome</keyword>
<comment type="caution">
    <text evidence="2">The sequence shown here is derived from an EMBL/GenBank/DDBJ whole genome shotgun (WGS) entry which is preliminary data.</text>
</comment>
<proteinExistence type="predicted"/>
<dbReference type="Proteomes" id="UP001338125">
    <property type="component" value="Unassembled WGS sequence"/>
</dbReference>
<evidence type="ECO:0000313" key="3">
    <source>
        <dbReference type="Proteomes" id="UP001338125"/>
    </source>
</evidence>
<name>A0ABR0SP69_9HYPO</name>